<feature type="transmembrane region" description="Helical" evidence="14">
    <location>
        <begin position="1500"/>
        <end position="1523"/>
    </location>
</feature>
<reference evidence="20" key="3">
    <citation type="submission" date="2025-09" db="UniProtKB">
        <authorList>
            <consortium name="Ensembl"/>
        </authorList>
    </citation>
    <scope>IDENTIFICATION</scope>
</reference>
<dbReference type="GO" id="GO:0005262">
    <property type="term" value="F:calcium channel activity"/>
    <property type="evidence" value="ECO:0007669"/>
    <property type="project" value="TreeGrafter"/>
</dbReference>
<feature type="transmembrane region" description="Helical" evidence="14">
    <location>
        <begin position="1791"/>
        <end position="1811"/>
    </location>
</feature>
<evidence type="ECO:0000256" key="10">
    <source>
        <dbReference type="ARBA" id="ARBA00023180"/>
    </source>
</evidence>
<dbReference type="FunFam" id="1.10.287.70:FF:000086">
    <property type="entry name" value="Polycystic kidney disease 2"/>
    <property type="match status" value="1"/>
</dbReference>
<dbReference type="CDD" id="cd00037">
    <property type="entry name" value="CLECT"/>
    <property type="match status" value="1"/>
</dbReference>
<feature type="transmembrane region" description="Helical" evidence="14">
    <location>
        <begin position="1581"/>
        <end position="1603"/>
    </location>
</feature>
<evidence type="ECO:0000259" key="18">
    <source>
        <dbReference type="PROSITE" id="PS50221"/>
    </source>
</evidence>
<dbReference type="Gene3D" id="2.60.120.740">
    <property type="match status" value="1"/>
</dbReference>
<feature type="transmembrane region" description="Helical" evidence="14">
    <location>
        <begin position="1454"/>
        <end position="1480"/>
    </location>
</feature>
<dbReference type="InterPro" id="IPR057244">
    <property type="entry name" value="GAIN_B"/>
</dbReference>
<evidence type="ECO:0000259" key="19">
    <source>
        <dbReference type="PROSITE" id="PS50228"/>
    </source>
</evidence>
<dbReference type="SMART" id="SM00034">
    <property type="entry name" value="CLECT"/>
    <property type="match status" value="1"/>
</dbReference>
<dbReference type="CDD" id="cd01752">
    <property type="entry name" value="PLAT_polycystin"/>
    <property type="match status" value="1"/>
</dbReference>
<evidence type="ECO:0000256" key="7">
    <source>
        <dbReference type="ARBA" id="ARBA00022989"/>
    </source>
</evidence>
<keyword evidence="10" id="KW-0325">Glycoprotein</keyword>
<dbReference type="PANTHER" id="PTHR10877:SF134">
    <property type="entry name" value="POLYCYSTIN-1-LIKE PROTEIN 2"/>
    <property type="match status" value="1"/>
</dbReference>
<dbReference type="InterPro" id="IPR043159">
    <property type="entry name" value="Lectin_gal-bd_sf"/>
</dbReference>
<evidence type="ECO:0000256" key="9">
    <source>
        <dbReference type="ARBA" id="ARBA00023157"/>
    </source>
</evidence>
<dbReference type="GO" id="GO:0030246">
    <property type="term" value="F:carbohydrate binding"/>
    <property type="evidence" value="ECO:0007669"/>
    <property type="project" value="UniProtKB-KW"/>
</dbReference>
<feature type="signal peptide" evidence="15">
    <location>
        <begin position="1"/>
        <end position="20"/>
    </location>
</feature>
<feature type="transmembrane region" description="Helical" evidence="14">
    <location>
        <begin position="1228"/>
        <end position="1250"/>
    </location>
</feature>
<dbReference type="InParanoid" id="A0A667YRT0"/>
<comment type="caution">
    <text evidence="12">Lacks conserved residue(s) required for the propagation of feature annotation.</text>
</comment>
<keyword evidence="6" id="KW-0677">Repeat</keyword>
<dbReference type="Pfam" id="PF08016">
    <property type="entry name" value="PKD_channel"/>
    <property type="match status" value="1"/>
</dbReference>
<dbReference type="SUPFAM" id="SSF49723">
    <property type="entry name" value="Lipase/lipooxygenase domain (PLAT/LH2 domain)"/>
    <property type="match status" value="1"/>
</dbReference>
<dbReference type="FunFam" id="2.60.60.20:FF:000008">
    <property type="entry name" value="Polycystic kidney disease 1-like 2, isoform CRA_a"/>
    <property type="match status" value="1"/>
</dbReference>
<dbReference type="InterPro" id="IPR001024">
    <property type="entry name" value="PLAT/LH2_dom"/>
</dbReference>
<evidence type="ECO:0000256" key="13">
    <source>
        <dbReference type="SAM" id="MobiDB-lite"/>
    </source>
</evidence>
<reference evidence="20" key="2">
    <citation type="submission" date="2025-08" db="UniProtKB">
        <authorList>
            <consortium name="Ensembl"/>
        </authorList>
    </citation>
    <scope>IDENTIFICATION</scope>
</reference>
<dbReference type="InterPro" id="IPR016186">
    <property type="entry name" value="C-type_lectin-like/link_sf"/>
</dbReference>
<feature type="region of interest" description="Disordered" evidence="13">
    <location>
        <begin position="2079"/>
        <end position="2110"/>
    </location>
</feature>
<sequence length="2110" mass="233858">MYRPVPFLPILVTLSCLSRAEVETEAAVSCPESQQAFGGSCYEFVSEQHSFLGAQAWCELSGGHLAFILNEETQYFLQEHIDPERDWWLGLAPPAFPNLQDSTAVEDALSWLNGSHVSYSNWVRSPRPGSGCGHIVRNSGFQWEATGDCGKKLHFVCQFESGRSIVCAGHNATLQCGTGQIIEIDGAFYGRKTGHYCRSGLPPPAASTQGQCGWVDVVDSLAGYCHGRQVCQAIAAVDSFAEPCPGLGSYLSVDYHCEDGLKLSVSKLAAVFDNVTISVKWLLHSFGGNLTCKLSTGDGHIIYLHSPEWSESIVVHKYIHPSVFVLVGFGVIKCFTRSLSLEAANCKAFYGRPFEIQYNVTYKIQSGEALVSSSSVVRGIVPRTSQLAQSGADALFFRGYPAGVCGWRMVAGLQASVEVEGSECPPSPHLSVGVSLRQGAPVLLLFFLTGDSSSFSETREMTQNEEKKIYHIRNPIQGIRLGLEAKWVPKHIESDEGSRVKTACQRNKSNSNKTYSRLPCFILVLPYTNHLCLTCTDKDSLGVYTTYTIEIPSSSKNPASPTKKPGTSVTTRKPGNGPGQRPDMAAGATATGATAAGATTAGAGGITKTTTTAATTKTPTAPSGGFGGLSCSISPPNGTVLDAFSITCQSGISCPTCLLCFETSDSEYSSKLKSVFLPAGESSSNYSLTVKATVKNGTMCQHHHYYTGLVTARHLQTQSINIPLSSSAKFSLPSLPANIIPSEEPVDVRMLNLKKNPFSWSGSGNISGLVGALSLTREDGSNIPVGNLTEDVEILLPRPAGELVSTSVLDLRNYSTVGFTVPSPESTLVLKIEPSEDPLPFMLLLGHEEYPTSTNYVAMTRMPQQGATQEERYTWLLEPKDLKGNTGKHYLLVRPIVGPGIKTVNASLSITSIASHCKYWDESKSDWSDYGCRVGVQTTSLVTQCLCTHLTFFGSSFFVTPNLIDLSRTAELFGTFAENPVVVCFVGALFVAYLIVVVWARRKDIQDRAKVNVTVLKDNDPRDEYRYILSVSTGHRQGASTSSQVTITLLGTEGDSEPHHLTNPKTHVFERGGVDMFMLTTPFSLGQLQSIRLWHNNSGRHPDWYVNKVLVQDLQTEQKWHFLCNSWLGIDVGDCTVDKVFPVATEMDLQRFSNLFFMKTAKDFSDGHLWFSVISRPPSSTFTRVQRVSCCFSLLLCTMLTSLMFWGIPTDPSEQTMDLGHFEFTWQQFMIGVQSSLIMFPVNLFIVSIFRNVRPHEMSCIKAKPDSAEQENTSHITCSQSAASNMEVNGITLDTVIKDITRIAHSLSKTVKSNIPQSESEFGPGQEVDISAVLTTVEDFIRQNNKTGDTSVSTLSKTQGSHSLIQTQLPEGSVSAHRETAVEGIEKKSNKTQYLYRQLCHIDKELSLLGSSGFPDPDSYDQAVQQVQGMKGLLEDQLFTSSCKMKRVCCQGGLPWWFVFVGWLLIIVTSCVAGFFTMLYGLKFGKERSISWLISMVVSFFQSLLIIQPLKVLCFAVFFSLVLKKVEEEVVYENLQFVKADTNLDNHKVAQTISRDSRVYQPPSPVDIDMMRRNKIKEKKAFALIWEILTYMGFMWMLLLVAYGQRDQNAFFLNRHVQQSFRKGISDSMSLRDVFTWANTSLLSNLFGIYPGFITDGNSKLVGNARFRQVRVQKSSCKTARPLLQFVPDCHAPYSWEDEDMGSYGSGWNGSVADNSSQSPPDPWMYQTQAQLRAHPIWGKVAFYRGGGFVVELGPDLQNASSTLQHLFENTWLDMYTRAIFVEFTVYNANVNLFCIVTLLLETTAIGAFQFRSEQQSVRLYQFPGGFHIFVLAAEIIYYLFILYYMFLQGKLMKQQRWAYFRSMWNLLELAIILISWIALAVFITRTLLGDRNVNYYHNHKDQFASFHETATADSVLRYVIAFLVLLATVKLWHLFRLNSKVNLITATLQRAWTEISGFLMIMLIMFLAYSITSNLLYGGTLSSYTTLMDALLTMISLQLGIFNYEEVLNYNLFVSALLIGSCVVFMTFVVLNLLISVILVALSHEQIHHKPSDEEEIVDMMLTKLCSLFGITYKEATNSSSPEVNGSPDSARNNGRGILNNSLTDPNTF</sequence>
<dbReference type="Proteomes" id="UP000472263">
    <property type="component" value="Chromosome 21"/>
</dbReference>
<keyword evidence="4 15" id="KW-0732">Signal</keyword>
<feature type="transmembrane region" description="Helical" evidence="14">
    <location>
        <begin position="1823"/>
        <end position="1847"/>
    </location>
</feature>
<dbReference type="GO" id="GO:0016020">
    <property type="term" value="C:membrane"/>
    <property type="evidence" value="ECO:0007669"/>
    <property type="project" value="UniProtKB-SubCell"/>
</dbReference>
<keyword evidence="21" id="KW-1185">Reference proteome</keyword>
<evidence type="ECO:0000256" key="8">
    <source>
        <dbReference type="ARBA" id="ARBA00023136"/>
    </source>
</evidence>
<accession>A0A667YRT0</accession>
<gene>
    <name evidence="20" type="primary">LOC115380200</name>
</gene>
<evidence type="ECO:0000256" key="2">
    <source>
        <dbReference type="ARBA" id="ARBA00007200"/>
    </source>
</evidence>
<evidence type="ECO:0000256" key="1">
    <source>
        <dbReference type="ARBA" id="ARBA00004141"/>
    </source>
</evidence>
<dbReference type="SMART" id="SM00308">
    <property type="entry name" value="LH2"/>
    <property type="match status" value="1"/>
</dbReference>
<evidence type="ECO:0000256" key="5">
    <source>
        <dbReference type="ARBA" id="ARBA00022734"/>
    </source>
</evidence>
<dbReference type="Gene3D" id="2.60.60.20">
    <property type="entry name" value="PLAT/LH2 domain"/>
    <property type="match status" value="1"/>
</dbReference>
<dbReference type="InterPro" id="IPR001304">
    <property type="entry name" value="C-type_lectin-like"/>
</dbReference>
<keyword evidence="3 14" id="KW-0812">Transmembrane</keyword>
<dbReference type="InterPro" id="IPR000922">
    <property type="entry name" value="Lectin_gal-bd_dom"/>
</dbReference>
<reference evidence="20" key="1">
    <citation type="submission" date="2019-06" db="EMBL/GenBank/DDBJ databases">
        <authorList>
            <consortium name="Wellcome Sanger Institute Data Sharing"/>
        </authorList>
    </citation>
    <scope>NUCLEOTIDE SEQUENCE [LARGE SCALE GENOMIC DNA]</scope>
</reference>
<feature type="chain" id="PRO_5025578170" evidence="15">
    <location>
        <begin position="21"/>
        <end position="2110"/>
    </location>
</feature>
<feature type="disulfide bond" evidence="11">
    <location>
        <begin position="1677"/>
        <end position="1690"/>
    </location>
</feature>
<dbReference type="PROSITE" id="PS50221">
    <property type="entry name" value="GAIN_B"/>
    <property type="match status" value="1"/>
</dbReference>
<dbReference type="InterPro" id="IPR000203">
    <property type="entry name" value="GPS"/>
</dbReference>
<feature type="domain" description="SUEL-type lectin" evidence="19">
    <location>
        <begin position="166"/>
        <end position="258"/>
    </location>
</feature>
<dbReference type="Pfam" id="PF20519">
    <property type="entry name" value="Polycystin_dom"/>
    <property type="match status" value="1"/>
</dbReference>
<dbReference type="Pfam" id="PF01825">
    <property type="entry name" value="GPS"/>
    <property type="match status" value="1"/>
</dbReference>
<evidence type="ECO:0000313" key="20">
    <source>
        <dbReference type="Ensembl" id="ENSMMDP00005033230.1"/>
    </source>
</evidence>
<dbReference type="PROSITE" id="PS50095">
    <property type="entry name" value="PLAT"/>
    <property type="match status" value="1"/>
</dbReference>
<dbReference type="PRINTS" id="PR01433">
    <property type="entry name" value="POLYCYSTIN2"/>
</dbReference>
<dbReference type="Pfam" id="PF00059">
    <property type="entry name" value="Lectin_C"/>
    <property type="match status" value="1"/>
</dbReference>
<evidence type="ECO:0000256" key="12">
    <source>
        <dbReference type="PROSITE-ProRule" id="PRU00152"/>
    </source>
</evidence>
<dbReference type="GO" id="GO:0050982">
    <property type="term" value="P:detection of mechanical stimulus"/>
    <property type="evidence" value="ECO:0007669"/>
    <property type="project" value="TreeGrafter"/>
</dbReference>
<dbReference type="InterPro" id="IPR046338">
    <property type="entry name" value="GAIN_dom_sf"/>
</dbReference>
<dbReference type="GO" id="GO:0005509">
    <property type="term" value="F:calcium ion binding"/>
    <property type="evidence" value="ECO:0007669"/>
    <property type="project" value="InterPro"/>
</dbReference>
<feature type="transmembrane region" description="Helical" evidence="14">
    <location>
        <begin position="1867"/>
        <end position="1889"/>
    </location>
</feature>
<dbReference type="Gene3D" id="3.10.100.10">
    <property type="entry name" value="Mannose-Binding Protein A, subunit A"/>
    <property type="match status" value="1"/>
</dbReference>
<dbReference type="InterPro" id="IPR013122">
    <property type="entry name" value="PKD1_2_channel"/>
</dbReference>
<dbReference type="PROSITE" id="PS51257">
    <property type="entry name" value="PROKAR_LIPOPROTEIN"/>
    <property type="match status" value="1"/>
</dbReference>
<feature type="transmembrane region" description="Helical" evidence="14">
    <location>
        <begin position="1188"/>
        <end position="1208"/>
    </location>
</feature>
<dbReference type="InterPro" id="IPR046791">
    <property type="entry name" value="Polycystin_dom"/>
</dbReference>
<dbReference type="SUPFAM" id="SSF56436">
    <property type="entry name" value="C-type lectin-like"/>
    <property type="match status" value="1"/>
</dbReference>
<evidence type="ECO:0000259" key="16">
    <source>
        <dbReference type="PROSITE" id="PS50041"/>
    </source>
</evidence>
<dbReference type="Pfam" id="PF01477">
    <property type="entry name" value="PLAT"/>
    <property type="match status" value="1"/>
</dbReference>
<feature type="domain" description="C-type lectin" evidence="16">
    <location>
        <begin position="37"/>
        <end position="158"/>
    </location>
</feature>
<keyword evidence="9" id="KW-1015">Disulfide bond</keyword>
<dbReference type="Gene3D" id="2.60.220.50">
    <property type="match status" value="1"/>
</dbReference>
<feature type="transmembrane region" description="Helical" evidence="14">
    <location>
        <begin position="2017"/>
        <end position="2043"/>
    </location>
</feature>
<organism evidence="20 21">
    <name type="scientific">Myripristis murdjan</name>
    <name type="common">pinecone soldierfish</name>
    <dbReference type="NCBI Taxonomy" id="586833"/>
    <lineage>
        <taxon>Eukaryota</taxon>
        <taxon>Metazoa</taxon>
        <taxon>Chordata</taxon>
        <taxon>Craniata</taxon>
        <taxon>Vertebrata</taxon>
        <taxon>Euteleostomi</taxon>
        <taxon>Actinopterygii</taxon>
        <taxon>Neopterygii</taxon>
        <taxon>Teleostei</taxon>
        <taxon>Neoteleostei</taxon>
        <taxon>Acanthomorphata</taxon>
        <taxon>Holocentriformes</taxon>
        <taxon>Holocentridae</taxon>
        <taxon>Myripristis</taxon>
    </lineage>
</organism>
<feature type="transmembrane region" description="Helical" evidence="14">
    <location>
        <begin position="1956"/>
        <end position="1978"/>
    </location>
</feature>
<evidence type="ECO:0000256" key="4">
    <source>
        <dbReference type="ARBA" id="ARBA00022729"/>
    </source>
</evidence>
<comment type="similarity">
    <text evidence="2">Belongs to the polycystin family.</text>
</comment>
<feature type="transmembrane region" description="Helical" evidence="14">
    <location>
        <begin position="980"/>
        <end position="1000"/>
    </location>
</feature>
<dbReference type="CDD" id="cd22831">
    <property type="entry name" value="Gal_Rha_Lectin_PKD1L2"/>
    <property type="match status" value="1"/>
</dbReference>
<evidence type="ECO:0000256" key="15">
    <source>
        <dbReference type="SAM" id="SignalP"/>
    </source>
</evidence>
<proteinExistence type="inferred from homology"/>
<dbReference type="InterPro" id="IPR003915">
    <property type="entry name" value="PKD_2"/>
</dbReference>
<evidence type="ECO:0000259" key="17">
    <source>
        <dbReference type="PROSITE" id="PS50095"/>
    </source>
</evidence>
<evidence type="ECO:0000256" key="3">
    <source>
        <dbReference type="ARBA" id="ARBA00022692"/>
    </source>
</evidence>
<keyword evidence="5" id="KW-0430">Lectin</keyword>
<feature type="region of interest" description="Disordered" evidence="13">
    <location>
        <begin position="552"/>
        <end position="592"/>
    </location>
</feature>
<keyword evidence="7 14" id="KW-1133">Transmembrane helix</keyword>
<name>A0A667YRT0_9TELE</name>
<comment type="subcellular location">
    <subcellularLocation>
        <location evidence="1">Membrane</location>
        <topology evidence="1">Multi-pass membrane protein</topology>
    </subcellularLocation>
</comment>
<dbReference type="InterPro" id="IPR042060">
    <property type="entry name" value="PLAT_polycystin1"/>
</dbReference>
<evidence type="ECO:0000256" key="14">
    <source>
        <dbReference type="SAM" id="Phobius"/>
    </source>
</evidence>
<dbReference type="GeneTree" id="ENSGT00940000164905"/>
<dbReference type="SMART" id="SM00303">
    <property type="entry name" value="GPS"/>
    <property type="match status" value="1"/>
</dbReference>
<dbReference type="Ensembl" id="ENSMMDT00005033968.1">
    <property type="protein sequence ID" value="ENSMMDP00005033230.1"/>
    <property type="gene ID" value="ENSMMDG00005015629.1"/>
</dbReference>
<protein>
    <submittedName>
        <fullName evidence="20">Polycystic kidney disease 1 like 2a</fullName>
    </submittedName>
</protein>
<feature type="compositionally biased region" description="Polar residues" evidence="13">
    <location>
        <begin position="552"/>
        <end position="573"/>
    </location>
</feature>
<keyword evidence="8 14" id="KW-0472">Membrane</keyword>
<feature type="transmembrane region" description="Helical" evidence="14">
    <location>
        <begin position="1916"/>
        <end position="1936"/>
    </location>
</feature>
<dbReference type="PANTHER" id="PTHR10877">
    <property type="entry name" value="POLYCYSTIN FAMILY MEMBER"/>
    <property type="match status" value="1"/>
</dbReference>
<evidence type="ECO:0000313" key="21">
    <source>
        <dbReference type="Proteomes" id="UP000472263"/>
    </source>
</evidence>
<dbReference type="InterPro" id="IPR051223">
    <property type="entry name" value="Polycystin"/>
</dbReference>
<dbReference type="InterPro" id="IPR016187">
    <property type="entry name" value="CTDL_fold"/>
</dbReference>
<evidence type="ECO:0000256" key="6">
    <source>
        <dbReference type="ARBA" id="ARBA00022737"/>
    </source>
</evidence>
<feature type="domain" description="PLAT" evidence="17">
    <location>
        <begin position="1025"/>
        <end position="1142"/>
    </location>
</feature>
<dbReference type="PROSITE" id="PS50041">
    <property type="entry name" value="C_TYPE_LECTIN_2"/>
    <property type="match status" value="1"/>
</dbReference>
<feature type="domain" description="GAIN-B" evidence="18">
    <location>
        <begin position="818"/>
        <end position="967"/>
    </location>
</feature>
<dbReference type="InterPro" id="IPR036392">
    <property type="entry name" value="PLAT/LH2_dom_sf"/>
</dbReference>
<dbReference type="PROSITE" id="PS50228">
    <property type="entry name" value="SUEL_LECTIN"/>
    <property type="match status" value="1"/>
</dbReference>
<dbReference type="Pfam" id="PF02140">
    <property type="entry name" value="SUEL_Lectin"/>
    <property type="match status" value="1"/>
</dbReference>
<evidence type="ECO:0000256" key="11">
    <source>
        <dbReference type="PIRSR" id="PIRSR603915-2"/>
    </source>
</evidence>